<gene>
    <name evidence="5" type="primary">LOC107480683</name>
</gene>
<keyword evidence="1" id="KW-0479">Metal-binding</keyword>
<protein>
    <submittedName>
        <fullName evidence="5">Uncharacterized protein LOC107480683</fullName>
    </submittedName>
</protein>
<dbReference type="OrthoDB" id="1751327at2759"/>
<dbReference type="InterPro" id="IPR001878">
    <property type="entry name" value="Znf_CCHC"/>
</dbReference>
<keyword evidence="1" id="KW-0863">Zinc-finger</keyword>
<dbReference type="PROSITE" id="PS50158">
    <property type="entry name" value="ZF_CCHC"/>
    <property type="match status" value="1"/>
</dbReference>
<dbReference type="Pfam" id="PF08284">
    <property type="entry name" value="RVP_2"/>
    <property type="match status" value="1"/>
</dbReference>
<name>A0A6P4CSH0_ARADU</name>
<keyword evidence="4" id="KW-1185">Reference proteome</keyword>
<organism evidence="4 5">
    <name type="scientific">Arachis duranensis</name>
    <name type="common">Wild peanut</name>
    <dbReference type="NCBI Taxonomy" id="130453"/>
    <lineage>
        <taxon>Eukaryota</taxon>
        <taxon>Viridiplantae</taxon>
        <taxon>Streptophyta</taxon>
        <taxon>Embryophyta</taxon>
        <taxon>Tracheophyta</taxon>
        <taxon>Spermatophyta</taxon>
        <taxon>Magnoliopsida</taxon>
        <taxon>eudicotyledons</taxon>
        <taxon>Gunneridae</taxon>
        <taxon>Pentapetalae</taxon>
        <taxon>rosids</taxon>
        <taxon>fabids</taxon>
        <taxon>Fabales</taxon>
        <taxon>Fabaceae</taxon>
        <taxon>Papilionoideae</taxon>
        <taxon>50 kb inversion clade</taxon>
        <taxon>dalbergioids sensu lato</taxon>
        <taxon>Dalbergieae</taxon>
        <taxon>Pterocarpus clade</taxon>
        <taxon>Arachis</taxon>
    </lineage>
</organism>
<evidence type="ECO:0000313" key="5">
    <source>
        <dbReference type="RefSeq" id="XP_015956334.1"/>
    </source>
</evidence>
<dbReference type="GeneID" id="107480683"/>
<evidence type="ECO:0000256" key="2">
    <source>
        <dbReference type="SAM" id="MobiDB-lite"/>
    </source>
</evidence>
<dbReference type="KEGG" id="adu:107480683"/>
<reference evidence="5" key="2">
    <citation type="submission" date="2025-08" db="UniProtKB">
        <authorList>
            <consortium name="RefSeq"/>
        </authorList>
    </citation>
    <scope>IDENTIFICATION</scope>
    <source>
        <tissue evidence="5">Whole plant</tissue>
    </source>
</reference>
<accession>A0A6P4CSH0</accession>
<evidence type="ECO:0000256" key="1">
    <source>
        <dbReference type="PROSITE-ProRule" id="PRU00047"/>
    </source>
</evidence>
<dbReference type="Pfam" id="PF00098">
    <property type="entry name" value="zf-CCHC"/>
    <property type="match status" value="1"/>
</dbReference>
<evidence type="ECO:0000313" key="4">
    <source>
        <dbReference type="Proteomes" id="UP000515211"/>
    </source>
</evidence>
<dbReference type="GO" id="GO:0003676">
    <property type="term" value="F:nucleic acid binding"/>
    <property type="evidence" value="ECO:0007669"/>
    <property type="project" value="InterPro"/>
</dbReference>
<feature type="domain" description="CCHC-type" evidence="3">
    <location>
        <begin position="81"/>
        <end position="95"/>
    </location>
</feature>
<keyword evidence="1" id="KW-0862">Zinc</keyword>
<reference evidence="4" key="1">
    <citation type="journal article" date="2016" name="Nat. Genet.">
        <title>The genome sequences of Arachis duranensis and Arachis ipaensis, the diploid ancestors of cultivated peanut.</title>
        <authorList>
            <person name="Bertioli D.J."/>
            <person name="Cannon S.B."/>
            <person name="Froenicke L."/>
            <person name="Huang G."/>
            <person name="Farmer A.D."/>
            <person name="Cannon E.K."/>
            <person name="Liu X."/>
            <person name="Gao D."/>
            <person name="Clevenger J."/>
            <person name="Dash S."/>
            <person name="Ren L."/>
            <person name="Moretzsohn M.C."/>
            <person name="Shirasawa K."/>
            <person name="Huang W."/>
            <person name="Vidigal B."/>
            <person name="Abernathy B."/>
            <person name="Chu Y."/>
            <person name="Niederhuth C.E."/>
            <person name="Umale P."/>
            <person name="Araujo A.C."/>
            <person name="Kozik A."/>
            <person name="Kim K.D."/>
            <person name="Burow M.D."/>
            <person name="Varshney R.K."/>
            <person name="Wang X."/>
            <person name="Zhang X."/>
            <person name="Barkley N."/>
            <person name="Guimaraes P.M."/>
            <person name="Isobe S."/>
            <person name="Guo B."/>
            <person name="Liao B."/>
            <person name="Stalker H.T."/>
            <person name="Schmitz R.J."/>
            <person name="Scheffler B.E."/>
            <person name="Leal-Bertioli S.C."/>
            <person name="Xun X."/>
            <person name="Jackson S.A."/>
            <person name="Michelmore R."/>
            <person name="Ozias-Akins P."/>
        </authorList>
    </citation>
    <scope>NUCLEOTIDE SEQUENCE [LARGE SCALE GENOMIC DNA]</scope>
    <source>
        <strain evidence="4">cv. V14167</strain>
    </source>
</reference>
<proteinExistence type="predicted"/>
<dbReference type="GO" id="GO:0008270">
    <property type="term" value="F:zinc ion binding"/>
    <property type="evidence" value="ECO:0007669"/>
    <property type="project" value="UniProtKB-KW"/>
</dbReference>
<dbReference type="RefSeq" id="XP_015956334.1">
    <property type="nucleotide sequence ID" value="XM_016100848.1"/>
</dbReference>
<sequence length="184" mass="20188">MTHGGNTSRGRGKYLQPRGQNFKKGGHAPQSQSGFRKNTYNQFQYAKGRGNQSKISPDLTCVCCGHFHPNDSCKIGIGSYFNCGLPGHIARDCTRGKNPNAGQCQHQGRVFVVSAKDAAKADPLMKGNYLIGDKSLVSLYDTGALHSFISFDKVEELGLKMSELAFELHVHTLYQTVMTRSGCR</sequence>
<dbReference type="Proteomes" id="UP000515211">
    <property type="component" value="Chromosome 1"/>
</dbReference>
<dbReference type="AlphaFoldDB" id="A0A6P4CSH0"/>
<evidence type="ECO:0000259" key="3">
    <source>
        <dbReference type="PROSITE" id="PS50158"/>
    </source>
</evidence>
<feature type="region of interest" description="Disordered" evidence="2">
    <location>
        <begin position="1"/>
        <end position="36"/>
    </location>
</feature>